<evidence type="ECO:0000256" key="1">
    <source>
        <dbReference type="ARBA" id="ARBA00022723"/>
    </source>
</evidence>
<dbReference type="OrthoDB" id="6605218at2759"/>
<reference evidence="4 5" key="1">
    <citation type="submission" date="2019-05" db="EMBL/GenBank/DDBJ databases">
        <title>The compact genome of Giardia muris reveals important steps in the evolution of intestinal protozoan parasites.</title>
        <authorList>
            <person name="Xu F."/>
            <person name="Jimenez-Gonzalez A."/>
            <person name="Einarsson E."/>
            <person name="Astvaldsson A."/>
            <person name="Peirasmaki D."/>
            <person name="Eckmann L."/>
            <person name="Andersson J.O."/>
            <person name="Svard S.G."/>
            <person name="Jerlstrom-Hultqvist J."/>
        </authorList>
    </citation>
    <scope>NUCLEOTIDE SEQUENCE [LARGE SCALE GENOMIC DNA]</scope>
    <source>
        <strain evidence="4 5">Roberts-Thomson</strain>
    </source>
</reference>
<keyword evidence="1" id="KW-0479">Metal-binding</keyword>
<organism evidence="4 5">
    <name type="scientific">Giardia muris</name>
    <dbReference type="NCBI Taxonomy" id="5742"/>
    <lineage>
        <taxon>Eukaryota</taxon>
        <taxon>Metamonada</taxon>
        <taxon>Diplomonadida</taxon>
        <taxon>Hexamitidae</taxon>
        <taxon>Giardiinae</taxon>
        <taxon>Giardia</taxon>
    </lineage>
</organism>
<evidence type="ECO:0000259" key="3">
    <source>
        <dbReference type="Pfam" id="PF20511"/>
    </source>
</evidence>
<dbReference type="GO" id="GO:0005975">
    <property type="term" value="P:carbohydrate metabolic process"/>
    <property type="evidence" value="ECO:0007669"/>
    <property type="project" value="InterPro"/>
</dbReference>
<dbReference type="InterPro" id="IPR011051">
    <property type="entry name" value="RmlC_Cupin_sf"/>
</dbReference>
<dbReference type="VEuPathDB" id="GiardiaDB:GMRT_11032"/>
<sequence length="321" mass="35919">MFRFKPIFKQVVWGGDRISAYKGIESTMSGVGESWEISSVSGNESIVLDGPDAGLTLPSLIERHKASLVGKRNYERFGTEFPLLIKLIDAKQDLSVQVHPNDELAEKRHGKRGKTEMWYVIDAKKDAKLLSGFSEHLTPEGYVMKVNEDQIISALCQYDVRPGDVFYLPAGRVHSIGAGVFIAEIQQTSDLTYRIYDFNRKDVNGQPRELHTELAKDAIDYAVQPDYRTHYIEASDTRVELVSCPHFTTSLLDLTKPYTLDKHDLDSFVVVICISGSCTSAATPNEKIDLRQGETILISASVQTVTFTPVTTVKLLLSWLE</sequence>
<dbReference type="InterPro" id="IPR046457">
    <property type="entry name" value="PMI_typeI_cat"/>
</dbReference>
<keyword evidence="5" id="KW-1185">Reference proteome</keyword>
<proteinExistence type="predicted"/>
<dbReference type="SUPFAM" id="SSF51182">
    <property type="entry name" value="RmlC-like cupins"/>
    <property type="match status" value="1"/>
</dbReference>
<dbReference type="AlphaFoldDB" id="A0A4Z1SNH5"/>
<dbReference type="GO" id="GO:0004476">
    <property type="term" value="F:mannose-6-phosphate isomerase activity"/>
    <property type="evidence" value="ECO:0007669"/>
    <property type="project" value="InterPro"/>
</dbReference>
<dbReference type="UniPathway" id="UPA00126">
    <property type="reaction ID" value="UER00423"/>
</dbReference>
<dbReference type="GO" id="GO:0008270">
    <property type="term" value="F:zinc ion binding"/>
    <property type="evidence" value="ECO:0007669"/>
    <property type="project" value="InterPro"/>
</dbReference>
<keyword evidence="4" id="KW-0413">Isomerase</keyword>
<evidence type="ECO:0000313" key="5">
    <source>
        <dbReference type="Proteomes" id="UP000315496"/>
    </source>
</evidence>
<dbReference type="PANTHER" id="PTHR42742:SF3">
    <property type="entry name" value="FRUCTOKINASE"/>
    <property type="match status" value="1"/>
</dbReference>
<dbReference type="Gene3D" id="2.60.120.10">
    <property type="entry name" value="Jelly Rolls"/>
    <property type="match status" value="2"/>
</dbReference>
<accession>A0A4Z1SNH5</accession>
<gene>
    <name evidence="4" type="ORF">GMRT_11032</name>
</gene>
<dbReference type="CDD" id="cd07010">
    <property type="entry name" value="cupin_PMI_type_I_N_bac"/>
    <property type="match status" value="1"/>
</dbReference>
<evidence type="ECO:0000313" key="4">
    <source>
        <dbReference type="EMBL" id="TNJ27180.1"/>
    </source>
</evidence>
<comment type="caution">
    <text evidence="4">The sequence shown here is derived from an EMBL/GenBank/DDBJ whole genome shotgun (WGS) entry which is preliminary data.</text>
</comment>
<dbReference type="Proteomes" id="UP000315496">
    <property type="component" value="Chromosome 4"/>
</dbReference>
<feature type="domain" description="Phosphomannose isomerase type I catalytic" evidence="3">
    <location>
        <begin position="1"/>
        <end position="111"/>
    </location>
</feature>
<dbReference type="PIRSF" id="PIRSF036894">
    <property type="entry name" value="PMI_Firm_short"/>
    <property type="match status" value="1"/>
</dbReference>
<dbReference type="InterPro" id="IPR014710">
    <property type="entry name" value="RmlC-like_jellyroll"/>
</dbReference>
<dbReference type="GO" id="GO:0009298">
    <property type="term" value="P:GDP-mannose biosynthetic process"/>
    <property type="evidence" value="ECO:0007669"/>
    <property type="project" value="UniProtKB-UniPathway"/>
</dbReference>
<dbReference type="InterPro" id="IPR014628">
    <property type="entry name" value="Man6P_isomerase_Firm_short"/>
</dbReference>
<protein>
    <submittedName>
        <fullName evidence="4">Mannose-6-phosphate isomerase, type 1</fullName>
    </submittedName>
</protein>
<dbReference type="Pfam" id="PF20511">
    <property type="entry name" value="PMI_typeI_cat"/>
    <property type="match status" value="1"/>
</dbReference>
<keyword evidence="2" id="KW-0862">Zinc</keyword>
<dbReference type="EMBL" id="VDLU01000004">
    <property type="protein sequence ID" value="TNJ27180.1"/>
    <property type="molecule type" value="Genomic_DNA"/>
</dbReference>
<dbReference type="PANTHER" id="PTHR42742">
    <property type="entry name" value="TRANSCRIPTIONAL REPRESSOR MPRA"/>
    <property type="match status" value="1"/>
</dbReference>
<name>A0A4Z1SNH5_GIAMU</name>
<dbReference type="InterPro" id="IPR051804">
    <property type="entry name" value="Carb_Metab_Reg_Kinase/Isom"/>
</dbReference>
<evidence type="ECO:0000256" key="2">
    <source>
        <dbReference type="ARBA" id="ARBA00022833"/>
    </source>
</evidence>